<protein>
    <recommendedName>
        <fullName evidence="2">F-box domain-containing protein</fullName>
    </recommendedName>
</protein>
<organism evidence="3 4">
    <name type="scientific">Apatococcus fuscideae</name>
    <dbReference type="NCBI Taxonomy" id="2026836"/>
    <lineage>
        <taxon>Eukaryota</taxon>
        <taxon>Viridiplantae</taxon>
        <taxon>Chlorophyta</taxon>
        <taxon>core chlorophytes</taxon>
        <taxon>Trebouxiophyceae</taxon>
        <taxon>Chlorellales</taxon>
        <taxon>Chlorellaceae</taxon>
        <taxon>Apatococcus</taxon>
    </lineage>
</organism>
<feature type="domain" description="F-box" evidence="2">
    <location>
        <begin position="25"/>
        <end position="71"/>
    </location>
</feature>
<evidence type="ECO:0000259" key="2">
    <source>
        <dbReference type="PROSITE" id="PS50181"/>
    </source>
</evidence>
<dbReference type="EMBL" id="JALJOV010000345">
    <property type="protein sequence ID" value="KAK9864506.1"/>
    <property type="molecule type" value="Genomic_DNA"/>
</dbReference>
<comment type="caution">
    <text evidence="3">The sequence shown here is derived from an EMBL/GenBank/DDBJ whole genome shotgun (WGS) entry which is preliminary data.</text>
</comment>
<dbReference type="Proteomes" id="UP001485043">
    <property type="component" value="Unassembled WGS sequence"/>
</dbReference>
<dbReference type="AlphaFoldDB" id="A0AAW1T435"/>
<dbReference type="InterPro" id="IPR036047">
    <property type="entry name" value="F-box-like_dom_sf"/>
</dbReference>
<proteinExistence type="predicted"/>
<name>A0AAW1T435_9CHLO</name>
<gene>
    <name evidence="3" type="ORF">WJX84_007030</name>
</gene>
<dbReference type="SMART" id="SM00256">
    <property type="entry name" value="FBOX"/>
    <property type="match status" value="1"/>
</dbReference>
<accession>A0AAW1T435</accession>
<dbReference type="InterPro" id="IPR001810">
    <property type="entry name" value="F-box_dom"/>
</dbReference>
<keyword evidence="4" id="KW-1185">Reference proteome</keyword>
<dbReference type="PROSITE" id="PS50181">
    <property type="entry name" value="FBOX"/>
    <property type="match status" value="1"/>
</dbReference>
<dbReference type="CDD" id="cd22150">
    <property type="entry name" value="F-box_CeFBXA-like"/>
    <property type="match status" value="1"/>
</dbReference>
<reference evidence="3 4" key="1">
    <citation type="journal article" date="2024" name="Nat. Commun.">
        <title>Phylogenomics reveals the evolutionary origins of lichenization in chlorophyte algae.</title>
        <authorList>
            <person name="Puginier C."/>
            <person name="Libourel C."/>
            <person name="Otte J."/>
            <person name="Skaloud P."/>
            <person name="Haon M."/>
            <person name="Grisel S."/>
            <person name="Petersen M."/>
            <person name="Berrin J.G."/>
            <person name="Delaux P.M."/>
            <person name="Dal Grande F."/>
            <person name="Keller J."/>
        </authorList>
    </citation>
    <scope>NUCLEOTIDE SEQUENCE [LARGE SCALE GENOMIC DNA]</scope>
    <source>
        <strain evidence="3 4">SAG 2523</strain>
    </source>
</reference>
<evidence type="ECO:0000313" key="4">
    <source>
        <dbReference type="Proteomes" id="UP001485043"/>
    </source>
</evidence>
<evidence type="ECO:0000256" key="1">
    <source>
        <dbReference type="SAM" id="MobiDB-lite"/>
    </source>
</evidence>
<sequence>MPAVTRDAADNPAPVEMSTHPDTLVRAKAELPIELWKKVLKELDTQDRLRTRQVCTAFRQYGDEEEFRAETAAGSKKIADGLAAFLKQQARHPNARLELELKPCSEAPLDRQRGSGSIAQSAPRRQGAFLAVLL</sequence>
<dbReference type="SUPFAM" id="SSF81383">
    <property type="entry name" value="F-box domain"/>
    <property type="match status" value="1"/>
</dbReference>
<evidence type="ECO:0000313" key="3">
    <source>
        <dbReference type="EMBL" id="KAK9864506.1"/>
    </source>
</evidence>
<dbReference type="Pfam" id="PF00646">
    <property type="entry name" value="F-box"/>
    <property type="match status" value="1"/>
</dbReference>
<dbReference type="Gene3D" id="1.20.1280.50">
    <property type="match status" value="1"/>
</dbReference>
<feature type="region of interest" description="Disordered" evidence="1">
    <location>
        <begin position="1"/>
        <end position="20"/>
    </location>
</feature>